<evidence type="ECO:0000313" key="2">
    <source>
        <dbReference type="EMBL" id="TWP46066.1"/>
    </source>
</evidence>
<name>A0A563EHI3_9PSEU</name>
<reference evidence="2 3" key="1">
    <citation type="submission" date="2019-07" db="EMBL/GenBank/DDBJ databases">
        <title>Lentzea xizangensis sp. nov., isolated from Qinghai-Tibetan Plateau Soils.</title>
        <authorList>
            <person name="Huang J."/>
        </authorList>
    </citation>
    <scope>NUCLEOTIDE SEQUENCE [LARGE SCALE GENOMIC DNA]</scope>
    <source>
        <strain evidence="2 3">FXJ1.1311</strain>
    </source>
</reference>
<evidence type="ECO:0000313" key="3">
    <source>
        <dbReference type="Proteomes" id="UP000316639"/>
    </source>
</evidence>
<dbReference type="AlphaFoldDB" id="A0A563EHI3"/>
<accession>A0A563EHI3</accession>
<organism evidence="2 3">
    <name type="scientific">Lentzea tibetensis</name>
    <dbReference type="NCBI Taxonomy" id="2591470"/>
    <lineage>
        <taxon>Bacteria</taxon>
        <taxon>Bacillati</taxon>
        <taxon>Actinomycetota</taxon>
        <taxon>Actinomycetes</taxon>
        <taxon>Pseudonocardiales</taxon>
        <taxon>Pseudonocardiaceae</taxon>
        <taxon>Lentzea</taxon>
    </lineage>
</organism>
<sequence length="74" mass="7905">MPASTSQLFSDHDWDTALAVGDAPCEQASVRVTRLPTLAERLDLHRAAQAGCPSAAARTTAWARDSVASKPRSR</sequence>
<proteinExistence type="predicted"/>
<keyword evidence="3" id="KW-1185">Reference proteome</keyword>
<protein>
    <submittedName>
        <fullName evidence="2">Uncharacterized protein</fullName>
    </submittedName>
</protein>
<dbReference type="Proteomes" id="UP000316639">
    <property type="component" value="Unassembled WGS sequence"/>
</dbReference>
<comment type="caution">
    <text evidence="2">The sequence shown here is derived from an EMBL/GenBank/DDBJ whole genome shotgun (WGS) entry which is preliminary data.</text>
</comment>
<evidence type="ECO:0000256" key="1">
    <source>
        <dbReference type="SAM" id="MobiDB-lite"/>
    </source>
</evidence>
<gene>
    <name evidence="2" type="ORF">FKR81_37500</name>
</gene>
<feature type="region of interest" description="Disordered" evidence="1">
    <location>
        <begin position="49"/>
        <end position="74"/>
    </location>
</feature>
<dbReference type="EMBL" id="VOBR01000036">
    <property type="protein sequence ID" value="TWP46066.1"/>
    <property type="molecule type" value="Genomic_DNA"/>
</dbReference>
<dbReference type="RefSeq" id="WP_146359065.1">
    <property type="nucleotide sequence ID" value="NZ_VOBR01000036.1"/>
</dbReference>